<dbReference type="EMBL" id="JARKIE010000404">
    <property type="protein sequence ID" value="KAJ7644999.1"/>
    <property type="molecule type" value="Genomic_DNA"/>
</dbReference>
<reference evidence="1" key="1">
    <citation type="submission" date="2023-03" db="EMBL/GenBank/DDBJ databases">
        <title>Massive genome expansion in bonnet fungi (Mycena s.s.) driven by repeated elements and novel gene families across ecological guilds.</title>
        <authorList>
            <consortium name="Lawrence Berkeley National Laboratory"/>
            <person name="Harder C.B."/>
            <person name="Miyauchi S."/>
            <person name="Viragh M."/>
            <person name="Kuo A."/>
            <person name="Thoen E."/>
            <person name="Andreopoulos B."/>
            <person name="Lu D."/>
            <person name="Skrede I."/>
            <person name="Drula E."/>
            <person name="Henrissat B."/>
            <person name="Morin E."/>
            <person name="Kohler A."/>
            <person name="Barry K."/>
            <person name="LaButti K."/>
            <person name="Morin E."/>
            <person name="Salamov A."/>
            <person name="Lipzen A."/>
            <person name="Mereny Z."/>
            <person name="Hegedus B."/>
            <person name="Baldrian P."/>
            <person name="Stursova M."/>
            <person name="Weitz H."/>
            <person name="Taylor A."/>
            <person name="Grigoriev I.V."/>
            <person name="Nagy L.G."/>
            <person name="Martin F."/>
            <person name="Kauserud H."/>
        </authorList>
    </citation>
    <scope>NUCLEOTIDE SEQUENCE</scope>
    <source>
        <strain evidence="1">CBHHK067</strain>
    </source>
</reference>
<dbReference type="Proteomes" id="UP001221757">
    <property type="component" value="Unassembled WGS sequence"/>
</dbReference>
<organism evidence="1 2">
    <name type="scientific">Mycena rosella</name>
    <name type="common">Pink bonnet</name>
    <name type="synonym">Agaricus rosellus</name>
    <dbReference type="NCBI Taxonomy" id="1033263"/>
    <lineage>
        <taxon>Eukaryota</taxon>
        <taxon>Fungi</taxon>
        <taxon>Dikarya</taxon>
        <taxon>Basidiomycota</taxon>
        <taxon>Agaricomycotina</taxon>
        <taxon>Agaricomycetes</taxon>
        <taxon>Agaricomycetidae</taxon>
        <taxon>Agaricales</taxon>
        <taxon>Marasmiineae</taxon>
        <taxon>Mycenaceae</taxon>
        <taxon>Mycena</taxon>
    </lineage>
</organism>
<sequence length="170" mass="19168">MFNTLAGFILLYIALFFGASLLLGYEVLAREGLQRAFTNCDHPRMLDFSSSQQDRVRCLLLATSIRLAQRNDTSHQHGASPYRSGTSKSLSSCLRTLNLSCFIISPELRKQVKKKLETTRRMVFWIHANIFGTSMDCGRSSGGRGGVLCRISPQRHPRVVRKYSVDRIAL</sequence>
<keyword evidence="2" id="KW-1185">Reference proteome</keyword>
<dbReference type="AlphaFoldDB" id="A0AAD7CCR7"/>
<evidence type="ECO:0000313" key="1">
    <source>
        <dbReference type="EMBL" id="KAJ7644999.1"/>
    </source>
</evidence>
<name>A0AAD7CCR7_MYCRO</name>
<evidence type="ECO:0000313" key="2">
    <source>
        <dbReference type="Proteomes" id="UP001221757"/>
    </source>
</evidence>
<proteinExistence type="predicted"/>
<protein>
    <submittedName>
        <fullName evidence="1">Uncharacterized protein</fullName>
    </submittedName>
</protein>
<accession>A0AAD7CCR7</accession>
<gene>
    <name evidence="1" type="ORF">B0H17DRAFT_1104372</name>
</gene>
<comment type="caution">
    <text evidence="1">The sequence shown here is derived from an EMBL/GenBank/DDBJ whole genome shotgun (WGS) entry which is preliminary data.</text>
</comment>